<organism evidence="8 9">
    <name type="scientific">Thermosediminibacter oceani (strain ATCC BAA-1034 / DSM 16646 / JW/IW-1228P)</name>
    <dbReference type="NCBI Taxonomy" id="555079"/>
    <lineage>
        <taxon>Bacteria</taxon>
        <taxon>Bacillati</taxon>
        <taxon>Bacillota</taxon>
        <taxon>Clostridia</taxon>
        <taxon>Thermosediminibacterales</taxon>
        <taxon>Thermosediminibacteraceae</taxon>
        <taxon>Thermosediminibacter</taxon>
    </lineage>
</organism>
<comment type="cofactor">
    <cofactor evidence="1 6">
        <name>pyridoxal 5'-phosphate</name>
        <dbReference type="ChEBI" id="CHEBI:597326"/>
    </cofactor>
</comment>
<keyword evidence="4 6" id="KW-0808">Transferase</keyword>
<reference evidence="8 9" key="1">
    <citation type="journal article" date="2010" name="Stand. Genomic Sci.">
        <title>Complete genome sequence of Thermosediminibacter oceani type strain (JW/IW-1228P).</title>
        <authorList>
            <person name="Pitluck S."/>
            <person name="Yasawong M."/>
            <person name="Munk C."/>
            <person name="Nolan M."/>
            <person name="Lapidus A."/>
            <person name="Lucas S."/>
            <person name="Glavina Del Rio T."/>
            <person name="Tice H."/>
            <person name="Cheng J.F."/>
            <person name="Bruce D."/>
            <person name="Detter C."/>
            <person name="Tapia R."/>
            <person name="Han C."/>
            <person name="Goodwin L."/>
            <person name="Liolios K."/>
            <person name="Ivanova N."/>
            <person name="Mavromatis K."/>
            <person name="Mikhailova N."/>
            <person name="Pati A."/>
            <person name="Chen A."/>
            <person name="Palaniappan K."/>
            <person name="Land M."/>
            <person name="Hauser L."/>
            <person name="Chang Y.J."/>
            <person name="Jeffries C.D."/>
            <person name="Rohde M."/>
            <person name="Spring S."/>
            <person name="Sikorski J."/>
            <person name="Goker M."/>
            <person name="Woyke T."/>
            <person name="Bristow J."/>
            <person name="Eisen J.A."/>
            <person name="Markowitz V."/>
            <person name="Hugenholtz P."/>
            <person name="Kyrpides N.C."/>
            <person name="Klenk H.P."/>
        </authorList>
    </citation>
    <scope>NUCLEOTIDE SEQUENCE [LARGE SCALE GENOMIC DNA]</scope>
    <source>
        <strain evidence="9">ATCC BAA-1034 / DSM 16646 / JW/IW-1228P</strain>
    </source>
</reference>
<gene>
    <name evidence="8" type="ordered locus">Toce_1510</name>
</gene>
<evidence type="ECO:0000256" key="5">
    <source>
        <dbReference type="ARBA" id="ARBA00022898"/>
    </source>
</evidence>
<evidence type="ECO:0000256" key="4">
    <source>
        <dbReference type="ARBA" id="ARBA00022679"/>
    </source>
</evidence>
<evidence type="ECO:0000313" key="8">
    <source>
        <dbReference type="EMBL" id="ADL08258.1"/>
    </source>
</evidence>
<dbReference type="InterPro" id="IPR004838">
    <property type="entry name" value="NHTrfase_class1_PyrdxlP-BS"/>
</dbReference>
<dbReference type="GO" id="GO:0006520">
    <property type="term" value="P:amino acid metabolic process"/>
    <property type="evidence" value="ECO:0007669"/>
    <property type="project" value="InterPro"/>
</dbReference>
<evidence type="ECO:0000256" key="6">
    <source>
        <dbReference type="RuleBase" id="RU000481"/>
    </source>
</evidence>
<feature type="domain" description="Aminotransferase class I/classII large" evidence="7">
    <location>
        <begin position="32"/>
        <end position="380"/>
    </location>
</feature>
<dbReference type="InterPro" id="IPR015424">
    <property type="entry name" value="PyrdxlP-dep_Trfase"/>
</dbReference>
<dbReference type="InterPro" id="IPR050596">
    <property type="entry name" value="AspAT/PAT-like"/>
</dbReference>
<dbReference type="KEGG" id="toc:Toce_1510"/>
<dbReference type="OrthoDB" id="9803354at2"/>
<protein>
    <recommendedName>
        <fullName evidence="6">Aminotransferase</fullName>
        <ecNumber evidence="6">2.6.1.-</ecNumber>
    </recommendedName>
</protein>
<dbReference type="EMBL" id="CP002131">
    <property type="protein sequence ID" value="ADL08258.1"/>
    <property type="molecule type" value="Genomic_DNA"/>
</dbReference>
<dbReference type="GO" id="GO:0008483">
    <property type="term" value="F:transaminase activity"/>
    <property type="evidence" value="ECO:0007669"/>
    <property type="project" value="UniProtKB-KW"/>
</dbReference>
<evidence type="ECO:0000256" key="1">
    <source>
        <dbReference type="ARBA" id="ARBA00001933"/>
    </source>
</evidence>
<dbReference type="Pfam" id="PF00155">
    <property type="entry name" value="Aminotran_1_2"/>
    <property type="match status" value="1"/>
</dbReference>
<dbReference type="FunFam" id="3.40.640.10:FF:000033">
    <property type="entry name" value="Aspartate aminotransferase"/>
    <property type="match status" value="1"/>
</dbReference>
<name>D9RY34_THEOJ</name>
<accession>D9RY34</accession>
<dbReference type="InterPro" id="IPR015421">
    <property type="entry name" value="PyrdxlP-dep_Trfase_major"/>
</dbReference>
<dbReference type="CDD" id="cd00609">
    <property type="entry name" value="AAT_like"/>
    <property type="match status" value="1"/>
</dbReference>
<dbReference type="STRING" id="555079.Toce_1510"/>
<dbReference type="RefSeq" id="WP_013276288.1">
    <property type="nucleotide sequence ID" value="NC_014377.1"/>
</dbReference>
<dbReference type="EC" id="2.6.1.-" evidence="6"/>
<dbReference type="HOGENOM" id="CLU_017584_4_3_9"/>
<evidence type="ECO:0000313" key="9">
    <source>
        <dbReference type="Proteomes" id="UP000000272"/>
    </source>
</evidence>
<dbReference type="Gene3D" id="3.90.1150.10">
    <property type="entry name" value="Aspartate Aminotransferase, domain 1"/>
    <property type="match status" value="1"/>
</dbReference>
<dbReference type="PANTHER" id="PTHR46383">
    <property type="entry name" value="ASPARTATE AMINOTRANSFERASE"/>
    <property type="match status" value="1"/>
</dbReference>
<sequence length="391" mass="43868">MDYKKYVSEGVKKVRISTIRHFFNLVNQMPEAISLCIGEPDFVTPSHISGAAKRALDEGKTSYTPNPGLMELRREIADYLKRRFGLQYSPETEIIVTIGASEAIDVAIRTLLNPEDEVLIPEPSFVAYKPCTILAGGRPVFVPTYQEDEFTLKPDILERYITPRSKVLILNYPNNPTGAVMSRKQLEDIARIVEKHDLIVVTDEIYAELTYGVEHTAFATIPGMRERTVTINGFSKAYAMTGWRLGYIAAPEGLASEMLKVHQYSVTCAPTMGQYAAIEALRNGDADIELMRSEYDKRRIFLLNSLKNMGLECFEPKGAFYIFPSIKNTGLSSEEFAERLLKEKKVAVVPGSAFGETGQGFIRIAYATSMANLEEAVDRIDAFLKEIKYRP</sequence>
<dbReference type="Proteomes" id="UP000000272">
    <property type="component" value="Chromosome"/>
</dbReference>
<keyword evidence="9" id="KW-1185">Reference proteome</keyword>
<keyword evidence="5" id="KW-0663">Pyridoxal phosphate</keyword>
<dbReference type="InterPro" id="IPR015422">
    <property type="entry name" value="PyrdxlP-dep_Trfase_small"/>
</dbReference>
<comment type="similarity">
    <text evidence="2 6">Belongs to the class-I pyridoxal-phosphate-dependent aminotransferase family.</text>
</comment>
<dbReference type="eggNOG" id="COG0436">
    <property type="taxonomic scope" value="Bacteria"/>
</dbReference>
<dbReference type="InterPro" id="IPR004839">
    <property type="entry name" value="Aminotransferase_I/II_large"/>
</dbReference>
<keyword evidence="3 6" id="KW-0032">Aminotransferase</keyword>
<evidence type="ECO:0000256" key="3">
    <source>
        <dbReference type="ARBA" id="ARBA00022576"/>
    </source>
</evidence>
<dbReference type="Gene3D" id="3.40.640.10">
    <property type="entry name" value="Type I PLP-dependent aspartate aminotransferase-like (Major domain)"/>
    <property type="match status" value="1"/>
</dbReference>
<dbReference type="AlphaFoldDB" id="D9RY34"/>
<dbReference type="GO" id="GO:0030170">
    <property type="term" value="F:pyridoxal phosphate binding"/>
    <property type="evidence" value="ECO:0007669"/>
    <property type="project" value="InterPro"/>
</dbReference>
<evidence type="ECO:0000259" key="7">
    <source>
        <dbReference type="Pfam" id="PF00155"/>
    </source>
</evidence>
<dbReference type="PANTHER" id="PTHR46383:SF3">
    <property type="entry name" value="ASPARTATE AMINOTRANSFERASE-RELATED"/>
    <property type="match status" value="1"/>
</dbReference>
<dbReference type="SUPFAM" id="SSF53383">
    <property type="entry name" value="PLP-dependent transferases"/>
    <property type="match status" value="1"/>
</dbReference>
<evidence type="ECO:0000256" key="2">
    <source>
        <dbReference type="ARBA" id="ARBA00007441"/>
    </source>
</evidence>
<proteinExistence type="inferred from homology"/>
<dbReference type="PROSITE" id="PS00105">
    <property type="entry name" value="AA_TRANSFER_CLASS_1"/>
    <property type="match status" value="1"/>
</dbReference>